<evidence type="ECO:0000256" key="4">
    <source>
        <dbReference type="ARBA" id="ARBA00022989"/>
    </source>
</evidence>
<keyword evidence="2 7" id="KW-0812">Transmembrane</keyword>
<comment type="subcellular location">
    <subcellularLocation>
        <location evidence="7">Plastid</location>
        <location evidence="7">Chloroplast thylakoid membrane</location>
        <topology evidence="7">Single-pass membrane protein</topology>
    </subcellularLocation>
</comment>
<name>A0A8F5JA64_9STRA</name>
<protein>
    <recommendedName>
        <fullName evidence="7">Photosystem I reaction center subunit XII</fullName>
    </recommendedName>
    <alternativeName>
        <fullName evidence="7">PSI-M</fullName>
    </alternativeName>
</protein>
<evidence type="ECO:0000256" key="7">
    <source>
        <dbReference type="HAMAP-Rule" id="MF_00828"/>
    </source>
</evidence>
<keyword evidence="3 7" id="KW-0603">Photosystem I</keyword>
<evidence type="ECO:0000256" key="2">
    <source>
        <dbReference type="ARBA" id="ARBA00022692"/>
    </source>
</evidence>
<dbReference type="GO" id="GO:0015979">
    <property type="term" value="P:photosynthesis"/>
    <property type="evidence" value="ECO:0007669"/>
    <property type="project" value="UniProtKB-UniRule"/>
</dbReference>
<geneLocation type="chloroplast" evidence="8"/>
<comment type="similarity">
    <text evidence="7">Belongs to the PsaM family.</text>
</comment>
<accession>A0A8F5JA64</accession>
<dbReference type="InterPro" id="IPR010010">
    <property type="entry name" value="PSI_PsaM"/>
</dbReference>
<reference evidence="8" key="1">
    <citation type="submission" date="2021-03" db="EMBL/GenBank/DDBJ databases">
        <authorList>
            <person name="Xu Q."/>
            <person name="Chen N."/>
        </authorList>
    </citation>
    <scope>NUCLEOTIDE SEQUENCE</scope>
</reference>
<evidence type="ECO:0000256" key="6">
    <source>
        <dbReference type="ARBA" id="ARBA00023136"/>
    </source>
</evidence>
<keyword evidence="8" id="KW-0934">Plastid</keyword>
<dbReference type="GO" id="GO:0009522">
    <property type="term" value="C:photosystem I"/>
    <property type="evidence" value="ECO:0007669"/>
    <property type="project" value="UniProtKB-KW"/>
</dbReference>
<feature type="transmembrane region" description="Helical" evidence="7">
    <location>
        <begin position="6"/>
        <end position="26"/>
    </location>
</feature>
<keyword evidence="6 7" id="KW-0472">Membrane</keyword>
<keyword evidence="8" id="KW-0150">Chloroplast</keyword>
<keyword evidence="4 7" id="KW-1133">Transmembrane helix</keyword>
<dbReference type="Pfam" id="PF07465">
    <property type="entry name" value="PsaM"/>
    <property type="match status" value="1"/>
</dbReference>
<sequence length="30" mass="3230">MIYDSQVYTALLIAVIASVLAIRLGATLYS</sequence>
<evidence type="ECO:0000256" key="3">
    <source>
        <dbReference type="ARBA" id="ARBA00022836"/>
    </source>
</evidence>
<gene>
    <name evidence="7 8" type="primary">psaM</name>
</gene>
<organism evidence="8">
    <name type="scientific">Chaetoceros curvisetus</name>
    <dbReference type="NCBI Taxonomy" id="230516"/>
    <lineage>
        <taxon>Eukaryota</taxon>
        <taxon>Sar</taxon>
        <taxon>Stramenopiles</taxon>
        <taxon>Ochrophyta</taxon>
        <taxon>Bacillariophyta</taxon>
        <taxon>Coscinodiscophyceae</taxon>
        <taxon>Chaetocerotophycidae</taxon>
        <taxon>Chaetocerotales</taxon>
        <taxon>Chaetocerotaceae</taxon>
        <taxon>Chaetoceros</taxon>
    </lineage>
</organism>
<dbReference type="NCBIfam" id="TIGR03053">
    <property type="entry name" value="PS_I_psaM"/>
    <property type="match status" value="1"/>
</dbReference>
<evidence type="ECO:0000256" key="5">
    <source>
        <dbReference type="ARBA" id="ARBA00023078"/>
    </source>
</evidence>
<dbReference type="AlphaFoldDB" id="A0A8F5JA64"/>
<dbReference type="GO" id="GO:0009535">
    <property type="term" value="C:chloroplast thylakoid membrane"/>
    <property type="evidence" value="ECO:0007669"/>
    <property type="project" value="UniProtKB-SubCell"/>
</dbReference>
<keyword evidence="1 7" id="KW-0602">Photosynthesis</keyword>
<proteinExistence type="inferred from homology"/>
<dbReference type="SUPFAM" id="SSF81548">
    <property type="entry name" value="Subunit XII of photosystem I reaction centre, PsaM"/>
    <property type="match status" value="1"/>
</dbReference>
<dbReference type="EMBL" id="MW845780">
    <property type="protein sequence ID" value="QXM17972.1"/>
    <property type="molecule type" value="Genomic_DNA"/>
</dbReference>
<keyword evidence="5 7" id="KW-0793">Thylakoid</keyword>
<evidence type="ECO:0000256" key="1">
    <source>
        <dbReference type="ARBA" id="ARBA00022531"/>
    </source>
</evidence>
<evidence type="ECO:0000313" key="8">
    <source>
        <dbReference type="EMBL" id="QXM17972.1"/>
    </source>
</evidence>
<dbReference type="HAMAP" id="MF_00828">
    <property type="entry name" value="PSI_PsaM"/>
    <property type="match status" value="1"/>
</dbReference>
<dbReference type="InterPro" id="IPR037279">
    <property type="entry name" value="PSI_PsaM_sf"/>
</dbReference>